<dbReference type="PANTHER" id="PTHR12919">
    <property type="entry name" value="30S RIBOSOMAL PROTEIN S16"/>
    <property type="match status" value="1"/>
</dbReference>
<comment type="similarity">
    <text evidence="3">Belongs to the bacterial ribosomal protein bS16 family.</text>
</comment>
<dbReference type="InterPro" id="IPR000307">
    <property type="entry name" value="Ribosomal_bS16"/>
</dbReference>
<evidence type="ECO:0000313" key="6">
    <source>
        <dbReference type="Proteomes" id="UP000179880"/>
    </source>
</evidence>
<feature type="compositionally biased region" description="Basic residues" evidence="4">
    <location>
        <begin position="84"/>
        <end position="97"/>
    </location>
</feature>
<dbReference type="SUPFAM" id="SSF54565">
    <property type="entry name" value="Ribosomal protein S16"/>
    <property type="match status" value="1"/>
</dbReference>
<dbReference type="NCBIfam" id="TIGR00002">
    <property type="entry name" value="S16"/>
    <property type="match status" value="1"/>
</dbReference>
<name>A0A1F6WLQ2_9BACT</name>
<dbReference type="GO" id="GO:0006412">
    <property type="term" value="P:translation"/>
    <property type="evidence" value="ECO:0007669"/>
    <property type="project" value="UniProtKB-UniRule"/>
</dbReference>
<keyword evidence="2 3" id="KW-0687">Ribonucleoprotein</keyword>
<feature type="region of interest" description="Disordered" evidence="4">
    <location>
        <begin position="82"/>
        <end position="104"/>
    </location>
</feature>
<dbReference type="Gene3D" id="3.30.1320.10">
    <property type="match status" value="1"/>
</dbReference>
<dbReference type="AlphaFoldDB" id="A0A1F6WLQ2"/>
<dbReference type="PROSITE" id="PS00732">
    <property type="entry name" value="RIBOSOMAL_S16"/>
    <property type="match status" value="1"/>
</dbReference>
<dbReference type="GO" id="GO:0005737">
    <property type="term" value="C:cytoplasm"/>
    <property type="evidence" value="ECO:0007669"/>
    <property type="project" value="UniProtKB-ARBA"/>
</dbReference>
<sequence>MLKLRLSRVGRRNDPHFRVVVTDSKNAAKSGKFFEIVGSYNARAGSFQVDAERVKHWLTKGVKPSDTVHNFLVSKKIIEDRKKNSLPRKSPTKKRKELKTATTA</sequence>
<protein>
    <recommendedName>
        <fullName evidence="3">Small ribosomal subunit protein bS16</fullName>
    </recommendedName>
</protein>
<evidence type="ECO:0000313" key="5">
    <source>
        <dbReference type="EMBL" id="OGI82809.1"/>
    </source>
</evidence>
<dbReference type="HAMAP" id="MF_00385">
    <property type="entry name" value="Ribosomal_bS16"/>
    <property type="match status" value="1"/>
</dbReference>
<comment type="caution">
    <text evidence="5">The sequence shown here is derived from an EMBL/GenBank/DDBJ whole genome shotgun (WGS) entry which is preliminary data.</text>
</comment>
<dbReference type="InterPro" id="IPR020592">
    <property type="entry name" value="Ribosomal_bS16_CS"/>
</dbReference>
<dbReference type="Pfam" id="PF00886">
    <property type="entry name" value="Ribosomal_S16"/>
    <property type="match status" value="1"/>
</dbReference>
<keyword evidence="1 3" id="KW-0689">Ribosomal protein</keyword>
<evidence type="ECO:0000256" key="4">
    <source>
        <dbReference type="SAM" id="MobiDB-lite"/>
    </source>
</evidence>
<dbReference type="GO" id="GO:0015935">
    <property type="term" value="C:small ribosomal subunit"/>
    <property type="evidence" value="ECO:0007669"/>
    <property type="project" value="TreeGrafter"/>
</dbReference>
<reference evidence="5 6" key="1">
    <citation type="journal article" date="2016" name="Nat. Commun.">
        <title>Thousands of microbial genomes shed light on interconnected biogeochemical processes in an aquifer system.</title>
        <authorList>
            <person name="Anantharaman K."/>
            <person name="Brown C.T."/>
            <person name="Hug L.A."/>
            <person name="Sharon I."/>
            <person name="Castelle C.J."/>
            <person name="Probst A.J."/>
            <person name="Thomas B.C."/>
            <person name="Singh A."/>
            <person name="Wilkins M.J."/>
            <person name="Karaoz U."/>
            <person name="Brodie E.L."/>
            <person name="Williams K.H."/>
            <person name="Hubbard S.S."/>
            <person name="Banfield J.F."/>
        </authorList>
    </citation>
    <scope>NUCLEOTIDE SEQUENCE [LARGE SCALE GENOMIC DNA]</scope>
</reference>
<dbReference type="GO" id="GO:0003735">
    <property type="term" value="F:structural constituent of ribosome"/>
    <property type="evidence" value="ECO:0007669"/>
    <property type="project" value="InterPro"/>
</dbReference>
<dbReference type="EMBL" id="MFUH01000003">
    <property type="protein sequence ID" value="OGI82809.1"/>
    <property type="molecule type" value="Genomic_DNA"/>
</dbReference>
<dbReference type="Proteomes" id="UP000179880">
    <property type="component" value="Unassembled WGS sequence"/>
</dbReference>
<gene>
    <name evidence="3" type="primary">rpsP</name>
    <name evidence="5" type="ORF">A3B93_00970</name>
</gene>
<organism evidence="5 6">
    <name type="scientific">Candidatus Nomurabacteria bacterium RIFCSPHIGHO2_02_FULL_42_24</name>
    <dbReference type="NCBI Taxonomy" id="1801757"/>
    <lineage>
        <taxon>Bacteria</taxon>
        <taxon>Candidatus Nomuraibacteriota</taxon>
    </lineage>
</organism>
<dbReference type="PANTHER" id="PTHR12919:SF20">
    <property type="entry name" value="SMALL RIBOSOMAL SUBUNIT PROTEIN BS16M"/>
    <property type="match status" value="1"/>
</dbReference>
<dbReference type="InterPro" id="IPR023803">
    <property type="entry name" value="Ribosomal_bS16_dom_sf"/>
</dbReference>
<evidence type="ECO:0000256" key="2">
    <source>
        <dbReference type="ARBA" id="ARBA00023274"/>
    </source>
</evidence>
<evidence type="ECO:0000256" key="1">
    <source>
        <dbReference type="ARBA" id="ARBA00022980"/>
    </source>
</evidence>
<evidence type="ECO:0000256" key="3">
    <source>
        <dbReference type="HAMAP-Rule" id="MF_00385"/>
    </source>
</evidence>
<accession>A0A1F6WLQ2</accession>
<proteinExistence type="inferred from homology"/>